<keyword evidence="4" id="KW-0472">Membrane</keyword>
<name>A0ABQ1QRU5_9FLAO</name>
<dbReference type="GO" id="GO:0016787">
    <property type="term" value="F:hydrolase activity"/>
    <property type="evidence" value="ECO:0007669"/>
    <property type="project" value="UniProtKB-KW"/>
</dbReference>
<dbReference type="EMBL" id="BMFH01000001">
    <property type="protein sequence ID" value="GGD41599.1"/>
    <property type="molecule type" value="Genomic_DNA"/>
</dbReference>
<evidence type="ECO:0000313" key="7">
    <source>
        <dbReference type="Proteomes" id="UP000625780"/>
    </source>
</evidence>
<dbReference type="RefSeq" id="WP_188369210.1">
    <property type="nucleotide sequence ID" value="NZ_BMFH01000001.1"/>
</dbReference>
<sequence>MKTRNKNIYRALLLISFLGVNAALLFGIGAVWVYMNSGADKTSILHIASETEDTYLPDTEWRNLENPGRPMESQTLQDIERDYIRSWYVRSIAFDQLDPYGLKDYYTDSLYRKLTEIIKLNKDQDTRISLSTLNHHLSLEFYSLDGKLVVFTDTGMEWFQEIRKGEQKLASGPLISSYRVMMLLEDGFWRVRHMEEIPNPSNGAVPERITGPASIGQIKGLNYYPARSPWDTFGDDFDPKTLAGDFEKVSAMGLNTLRVFIPYEDFGAATVKPEKLQKLVRLMDLADEAGLKVLVTLFDFYGNYDLADWTRTHRHAETLVGALKEHPALLGWDIKNEPDLDFKSRGRAEVMAWLEEMVRQVKKWDKVHPLTIGWSSPAAADNLHERLDFVSYHFYEDPDMFVSYHEKLQEKIGDKQVVISEIGFSSYSGIWNFFTGSEESQVDYYQKMVISLQGENLPFLSWTLYDFDQVPAEVVGRLPWRKAPQRHFGLIDNNGREKPAFGALVSSSQK</sequence>
<dbReference type="InterPro" id="IPR001547">
    <property type="entry name" value="Glyco_hydro_5"/>
</dbReference>
<dbReference type="SUPFAM" id="SSF51445">
    <property type="entry name" value="(Trans)glycosidases"/>
    <property type="match status" value="1"/>
</dbReference>
<protein>
    <submittedName>
        <fullName evidence="6">Glycosyl hydrolase family 5</fullName>
    </submittedName>
</protein>
<dbReference type="Pfam" id="PF00150">
    <property type="entry name" value="Cellulase"/>
    <property type="match status" value="1"/>
</dbReference>
<evidence type="ECO:0000256" key="2">
    <source>
        <dbReference type="ARBA" id="ARBA00023295"/>
    </source>
</evidence>
<proteinExistence type="inferred from homology"/>
<keyword evidence="4" id="KW-0812">Transmembrane</keyword>
<keyword evidence="2 3" id="KW-0326">Glycosidase</keyword>
<gene>
    <name evidence="6" type="ORF">GCM10011361_05860</name>
</gene>
<comment type="caution">
    <text evidence="6">The sequence shown here is derived from an EMBL/GenBank/DDBJ whole genome shotgun (WGS) entry which is preliminary data.</text>
</comment>
<feature type="transmembrane region" description="Helical" evidence="4">
    <location>
        <begin position="12"/>
        <end position="35"/>
    </location>
</feature>
<keyword evidence="1 3" id="KW-0378">Hydrolase</keyword>
<evidence type="ECO:0000259" key="5">
    <source>
        <dbReference type="Pfam" id="PF00150"/>
    </source>
</evidence>
<evidence type="ECO:0000256" key="3">
    <source>
        <dbReference type="RuleBase" id="RU361153"/>
    </source>
</evidence>
<feature type="domain" description="Glycoside hydrolase family 5" evidence="5">
    <location>
        <begin position="239"/>
        <end position="465"/>
    </location>
</feature>
<comment type="similarity">
    <text evidence="3">Belongs to the glycosyl hydrolase 5 (cellulase A) family.</text>
</comment>
<evidence type="ECO:0000256" key="1">
    <source>
        <dbReference type="ARBA" id="ARBA00022801"/>
    </source>
</evidence>
<evidence type="ECO:0000313" key="6">
    <source>
        <dbReference type="EMBL" id="GGD41599.1"/>
    </source>
</evidence>
<accession>A0ABQ1QRU5</accession>
<reference evidence="7" key="1">
    <citation type="journal article" date="2019" name="Int. J. Syst. Evol. Microbiol.">
        <title>The Global Catalogue of Microorganisms (GCM) 10K type strain sequencing project: providing services to taxonomists for standard genome sequencing and annotation.</title>
        <authorList>
            <consortium name="The Broad Institute Genomics Platform"/>
            <consortium name="The Broad Institute Genome Sequencing Center for Infectious Disease"/>
            <person name="Wu L."/>
            <person name="Ma J."/>
        </authorList>
    </citation>
    <scope>NUCLEOTIDE SEQUENCE [LARGE SCALE GENOMIC DNA]</scope>
    <source>
        <strain evidence="7">CGMCC 1.12606</strain>
    </source>
</reference>
<dbReference type="InterPro" id="IPR017853">
    <property type="entry name" value="GH"/>
</dbReference>
<keyword evidence="4" id="KW-1133">Transmembrane helix</keyword>
<evidence type="ECO:0000256" key="4">
    <source>
        <dbReference type="SAM" id="Phobius"/>
    </source>
</evidence>
<organism evidence="6 7">
    <name type="scientific">Muriicola marianensis</name>
    <dbReference type="NCBI Taxonomy" id="1324801"/>
    <lineage>
        <taxon>Bacteria</taxon>
        <taxon>Pseudomonadati</taxon>
        <taxon>Bacteroidota</taxon>
        <taxon>Flavobacteriia</taxon>
        <taxon>Flavobacteriales</taxon>
        <taxon>Flavobacteriaceae</taxon>
        <taxon>Muriicola</taxon>
    </lineage>
</organism>
<keyword evidence="7" id="KW-1185">Reference proteome</keyword>
<dbReference type="Proteomes" id="UP000625780">
    <property type="component" value="Unassembled WGS sequence"/>
</dbReference>
<dbReference type="Gene3D" id="3.20.20.80">
    <property type="entry name" value="Glycosidases"/>
    <property type="match status" value="1"/>
</dbReference>